<accession>A0A5D3CR37</accession>
<proteinExistence type="predicted"/>
<sequence length="160" mass="17696">MLYIGGVRIYGELSMPIRMRLEENTPYCRSRHHATSVLVACLVSSVTVIVTRMNEGVASNFSNVCPKIEAYLFFHIAFFPTNRANINTTRDGVLPTSKNVDANKKYVGKGYPDVPNGVEKNVGRGFPDVEICVGIDCIENTSFPTQTMLTRISTSGKPLF</sequence>
<organism evidence="1 2">
    <name type="scientific">Cucumis melo var. makuwa</name>
    <name type="common">Oriental melon</name>
    <dbReference type="NCBI Taxonomy" id="1194695"/>
    <lineage>
        <taxon>Eukaryota</taxon>
        <taxon>Viridiplantae</taxon>
        <taxon>Streptophyta</taxon>
        <taxon>Embryophyta</taxon>
        <taxon>Tracheophyta</taxon>
        <taxon>Spermatophyta</taxon>
        <taxon>Magnoliopsida</taxon>
        <taxon>eudicotyledons</taxon>
        <taxon>Gunneridae</taxon>
        <taxon>Pentapetalae</taxon>
        <taxon>rosids</taxon>
        <taxon>fabids</taxon>
        <taxon>Cucurbitales</taxon>
        <taxon>Cucurbitaceae</taxon>
        <taxon>Benincaseae</taxon>
        <taxon>Cucumis</taxon>
    </lineage>
</organism>
<dbReference type="Proteomes" id="UP000321947">
    <property type="component" value="Unassembled WGS sequence"/>
</dbReference>
<gene>
    <name evidence="1" type="ORF">E5676_scaffold1121G00230</name>
</gene>
<reference evidence="1 2" key="1">
    <citation type="submission" date="2019-08" db="EMBL/GenBank/DDBJ databases">
        <title>Draft genome sequences of two oriental melons (Cucumis melo L. var makuwa).</title>
        <authorList>
            <person name="Kwon S.-Y."/>
        </authorList>
    </citation>
    <scope>NUCLEOTIDE SEQUENCE [LARGE SCALE GENOMIC DNA]</scope>
    <source>
        <strain evidence="2">cv. Chang Bougi</strain>
        <tissue evidence="1">Leaf</tissue>
    </source>
</reference>
<evidence type="ECO:0000313" key="2">
    <source>
        <dbReference type="Proteomes" id="UP000321947"/>
    </source>
</evidence>
<protein>
    <submittedName>
        <fullName evidence="1">Uncharacterized protein</fullName>
    </submittedName>
</protein>
<dbReference type="EMBL" id="SSTD01009390">
    <property type="protein sequence ID" value="TYK14241.1"/>
    <property type="molecule type" value="Genomic_DNA"/>
</dbReference>
<name>A0A5D3CR37_CUCMM</name>
<dbReference type="AlphaFoldDB" id="A0A5D3CR37"/>
<comment type="caution">
    <text evidence="1">The sequence shown here is derived from an EMBL/GenBank/DDBJ whole genome shotgun (WGS) entry which is preliminary data.</text>
</comment>
<evidence type="ECO:0000313" key="1">
    <source>
        <dbReference type="EMBL" id="TYK14241.1"/>
    </source>
</evidence>